<dbReference type="GO" id="GO:0004789">
    <property type="term" value="F:thiamine-phosphate diphosphorylase activity"/>
    <property type="evidence" value="ECO:0007669"/>
    <property type="project" value="UniProtKB-EC"/>
</dbReference>
<dbReference type="GO" id="GO:0009229">
    <property type="term" value="P:thiamine diphosphate biosynthetic process"/>
    <property type="evidence" value="ECO:0007669"/>
    <property type="project" value="UniProtKB-UniPathway"/>
</dbReference>
<dbReference type="SUPFAM" id="SSF51391">
    <property type="entry name" value="Thiamin phosphate synthase"/>
    <property type="match status" value="1"/>
</dbReference>
<dbReference type="GO" id="GO:0005737">
    <property type="term" value="C:cytoplasm"/>
    <property type="evidence" value="ECO:0007669"/>
    <property type="project" value="TreeGrafter"/>
</dbReference>
<evidence type="ECO:0000313" key="14">
    <source>
        <dbReference type="Proteomes" id="UP000003704"/>
    </source>
</evidence>
<dbReference type="UniPathway" id="UPA00060">
    <property type="reaction ID" value="UER00141"/>
</dbReference>
<protein>
    <recommendedName>
        <fullName evidence="10">Thiamine-phosphate synthase</fullName>
        <ecNumber evidence="10">2.5.1.3</ecNumber>
    </recommendedName>
    <alternativeName>
        <fullName evidence="10">Thiamine-phosphate pyrophosphorylase</fullName>
    </alternativeName>
</protein>
<keyword evidence="14" id="KW-1185">Reference proteome</keyword>
<evidence type="ECO:0000259" key="12">
    <source>
        <dbReference type="Pfam" id="PF02581"/>
    </source>
</evidence>
<comment type="catalytic activity">
    <reaction evidence="8 10">
        <text>2-(2-carboxy-4-methylthiazol-5-yl)ethyl phosphate + 4-amino-2-methyl-5-(diphosphooxymethyl)pyrimidine + 2 H(+) = thiamine phosphate + CO2 + diphosphate</text>
        <dbReference type="Rhea" id="RHEA:47848"/>
        <dbReference type="ChEBI" id="CHEBI:15378"/>
        <dbReference type="ChEBI" id="CHEBI:16526"/>
        <dbReference type="ChEBI" id="CHEBI:33019"/>
        <dbReference type="ChEBI" id="CHEBI:37575"/>
        <dbReference type="ChEBI" id="CHEBI:57841"/>
        <dbReference type="ChEBI" id="CHEBI:62890"/>
        <dbReference type="EC" id="2.5.1.3"/>
    </reaction>
</comment>
<comment type="similarity">
    <text evidence="10">Belongs to the thiamine-phosphate synthase family.</text>
</comment>
<dbReference type="NCBIfam" id="TIGR00693">
    <property type="entry name" value="thiE"/>
    <property type="match status" value="1"/>
</dbReference>
<evidence type="ECO:0000256" key="10">
    <source>
        <dbReference type="RuleBase" id="RU003826"/>
    </source>
</evidence>
<dbReference type="PATRIC" id="fig|1172194.4.peg.1713"/>
<evidence type="ECO:0000256" key="9">
    <source>
        <dbReference type="ARBA" id="ARBA00047883"/>
    </source>
</evidence>
<dbReference type="EMBL" id="AKGD01000001">
    <property type="protein sequence ID" value="EIT71635.1"/>
    <property type="molecule type" value="Genomic_DNA"/>
</dbReference>
<evidence type="ECO:0000256" key="6">
    <source>
        <dbReference type="ARBA" id="ARBA00022977"/>
    </source>
</evidence>
<keyword evidence="5" id="KW-0460">Magnesium</keyword>
<evidence type="ECO:0000256" key="3">
    <source>
        <dbReference type="ARBA" id="ARBA00022679"/>
    </source>
</evidence>
<dbReference type="PANTHER" id="PTHR20857">
    <property type="entry name" value="THIAMINE-PHOSPHATE PYROPHOSPHORYLASE"/>
    <property type="match status" value="1"/>
</dbReference>
<dbReference type="InterPro" id="IPR022998">
    <property type="entry name" value="ThiamineP_synth_TenI"/>
</dbReference>
<evidence type="ECO:0000313" key="13">
    <source>
        <dbReference type="EMBL" id="EIT71635.1"/>
    </source>
</evidence>
<comment type="caution">
    <text evidence="13">The sequence shown here is derived from an EMBL/GenBank/DDBJ whole genome shotgun (WGS) entry which is preliminary data.</text>
</comment>
<evidence type="ECO:0000256" key="8">
    <source>
        <dbReference type="ARBA" id="ARBA00047851"/>
    </source>
</evidence>
<dbReference type="Pfam" id="PF02581">
    <property type="entry name" value="TMP-TENI"/>
    <property type="match status" value="1"/>
</dbReference>
<dbReference type="EC" id="2.5.1.3" evidence="10"/>
<comment type="pathway">
    <text evidence="2 11">Cofactor biosynthesis; thiamine diphosphate biosynthesis; thiamine phosphate from 4-amino-2-methyl-5-diphosphomethylpyrimidine and 4-methyl-5-(2-phosphoethyl)-thiazole: step 1/1.</text>
</comment>
<dbReference type="Proteomes" id="UP000003704">
    <property type="component" value="Unassembled WGS sequence"/>
</dbReference>
<name>I8TCH3_9GAMM</name>
<reference evidence="13 14" key="1">
    <citation type="journal article" date="2012" name="J. Bacteriol.">
        <title>Genome Sequence of n-Alkane-Degrading Hydrocarboniphaga effusa Strain AP103T (ATCC BAA-332T).</title>
        <authorList>
            <person name="Chang H.K."/>
            <person name="Zylstra G.J."/>
            <person name="Chae J.C."/>
        </authorList>
    </citation>
    <scope>NUCLEOTIDE SEQUENCE [LARGE SCALE GENOMIC DNA]</scope>
    <source>
        <strain evidence="13 14">AP103</strain>
    </source>
</reference>
<organism evidence="13 14">
    <name type="scientific">Hydrocarboniphaga effusa AP103</name>
    <dbReference type="NCBI Taxonomy" id="1172194"/>
    <lineage>
        <taxon>Bacteria</taxon>
        <taxon>Pseudomonadati</taxon>
        <taxon>Pseudomonadota</taxon>
        <taxon>Gammaproteobacteria</taxon>
        <taxon>Nevskiales</taxon>
        <taxon>Nevskiaceae</taxon>
        <taxon>Hydrocarboniphaga</taxon>
    </lineage>
</organism>
<dbReference type="InterPro" id="IPR034291">
    <property type="entry name" value="TMP_synthase"/>
</dbReference>
<sequence>MRGLCARHGCRFIVNDDVELAIAIEADGVHLGRGDGSVRRARERLGERAIIGVSCSGSIERAVEAQAEGASYVAFGRFYPSSTKPDAPPAQIETLRQVRGLIGLPVCAIGGITADNAAPLIEAGADMIAAVEGIFGAADIRAEAARYAALFHRPFSAVP</sequence>
<keyword evidence="4" id="KW-0479">Metal-binding</keyword>
<comment type="cofactor">
    <cofactor evidence="1">
        <name>Mg(2+)</name>
        <dbReference type="ChEBI" id="CHEBI:18420"/>
    </cofactor>
</comment>
<dbReference type="InterPro" id="IPR036206">
    <property type="entry name" value="ThiamineP_synth_sf"/>
</dbReference>
<dbReference type="InterPro" id="IPR013785">
    <property type="entry name" value="Aldolase_TIM"/>
</dbReference>
<keyword evidence="3 10" id="KW-0808">Transferase</keyword>
<proteinExistence type="inferred from homology"/>
<evidence type="ECO:0000256" key="2">
    <source>
        <dbReference type="ARBA" id="ARBA00005165"/>
    </source>
</evidence>
<comment type="catalytic activity">
    <reaction evidence="9 10">
        <text>2-[(2R,5Z)-2-carboxy-4-methylthiazol-5(2H)-ylidene]ethyl phosphate + 4-amino-2-methyl-5-(diphosphooxymethyl)pyrimidine + 2 H(+) = thiamine phosphate + CO2 + diphosphate</text>
        <dbReference type="Rhea" id="RHEA:47844"/>
        <dbReference type="ChEBI" id="CHEBI:15378"/>
        <dbReference type="ChEBI" id="CHEBI:16526"/>
        <dbReference type="ChEBI" id="CHEBI:33019"/>
        <dbReference type="ChEBI" id="CHEBI:37575"/>
        <dbReference type="ChEBI" id="CHEBI:57841"/>
        <dbReference type="ChEBI" id="CHEBI:62899"/>
        <dbReference type="EC" id="2.5.1.3"/>
    </reaction>
</comment>
<evidence type="ECO:0000256" key="1">
    <source>
        <dbReference type="ARBA" id="ARBA00001946"/>
    </source>
</evidence>
<dbReference type="STRING" id="1172194.WQQ_17720"/>
<dbReference type="Gene3D" id="3.20.20.70">
    <property type="entry name" value="Aldolase class I"/>
    <property type="match status" value="1"/>
</dbReference>
<dbReference type="CDD" id="cd00564">
    <property type="entry name" value="TMP_TenI"/>
    <property type="match status" value="1"/>
</dbReference>
<comment type="catalytic activity">
    <reaction evidence="7 10">
        <text>4-methyl-5-(2-phosphooxyethyl)-thiazole + 4-amino-2-methyl-5-(diphosphooxymethyl)pyrimidine + H(+) = thiamine phosphate + diphosphate</text>
        <dbReference type="Rhea" id="RHEA:22328"/>
        <dbReference type="ChEBI" id="CHEBI:15378"/>
        <dbReference type="ChEBI" id="CHEBI:33019"/>
        <dbReference type="ChEBI" id="CHEBI:37575"/>
        <dbReference type="ChEBI" id="CHEBI:57841"/>
        <dbReference type="ChEBI" id="CHEBI:58296"/>
        <dbReference type="EC" id="2.5.1.3"/>
    </reaction>
</comment>
<evidence type="ECO:0000256" key="11">
    <source>
        <dbReference type="RuleBase" id="RU004253"/>
    </source>
</evidence>
<evidence type="ECO:0000256" key="5">
    <source>
        <dbReference type="ARBA" id="ARBA00022842"/>
    </source>
</evidence>
<evidence type="ECO:0000256" key="4">
    <source>
        <dbReference type="ARBA" id="ARBA00022723"/>
    </source>
</evidence>
<evidence type="ECO:0000256" key="7">
    <source>
        <dbReference type="ARBA" id="ARBA00047334"/>
    </source>
</evidence>
<feature type="domain" description="Thiamine phosphate synthase/TenI" evidence="12">
    <location>
        <begin position="2"/>
        <end position="134"/>
    </location>
</feature>
<dbReference type="GO" id="GO:0046872">
    <property type="term" value="F:metal ion binding"/>
    <property type="evidence" value="ECO:0007669"/>
    <property type="project" value="UniProtKB-KW"/>
</dbReference>
<dbReference type="GO" id="GO:0009228">
    <property type="term" value="P:thiamine biosynthetic process"/>
    <property type="evidence" value="ECO:0007669"/>
    <property type="project" value="UniProtKB-KW"/>
</dbReference>
<accession>I8TCH3</accession>
<keyword evidence="6 10" id="KW-0784">Thiamine biosynthesis</keyword>
<dbReference type="AlphaFoldDB" id="I8TCH3"/>
<gene>
    <name evidence="13" type="ORF">WQQ_17720</name>
</gene>
<dbReference type="PANTHER" id="PTHR20857:SF15">
    <property type="entry name" value="THIAMINE-PHOSPHATE SYNTHASE"/>
    <property type="match status" value="1"/>
</dbReference>